<name>A0A183EJ12_9BILA</name>
<dbReference type="WBParaSite" id="GPUH_0002097801-mRNA-1">
    <property type="protein sequence ID" value="GPUH_0002097801-mRNA-1"/>
    <property type="gene ID" value="GPUH_0002097801"/>
</dbReference>
<dbReference type="AlphaFoldDB" id="A0A183EJ12"/>
<proteinExistence type="predicted"/>
<evidence type="ECO:0000256" key="1">
    <source>
        <dbReference type="SAM" id="MobiDB-lite"/>
    </source>
</evidence>
<evidence type="ECO:0000313" key="2">
    <source>
        <dbReference type="EMBL" id="VDN37186.1"/>
    </source>
</evidence>
<evidence type="ECO:0000313" key="4">
    <source>
        <dbReference type="WBParaSite" id="GPUH_0002097801-mRNA-1"/>
    </source>
</evidence>
<dbReference type="Proteomes" id="UP000271098">
    <property type="component" value="Unassembled WGS sequence"/>
</dbReference>
<reference evidence="4" key="1">
    <citation type="submission" date="2016-06" db="UniProtKB">
        <authorList>
            <consortium name="WormBaseParasite"/>
        </authorList>
    </citation>
    <scope>IDENTIFICATION</scope>
</reference>
<keyword evidence="3" id="KW-1185">Reference proteome</keyword>
<accession>A0A183EJ12</accession>
<evidence type="ECO:0000313" key="3">
    <source>
        <dbReference type="Proteomes" id="UP000271098"/>
    </source>
</evidence>
<sequence>MADAALPFSNAMTPEPGFSAKDSQLHKNQDAVLDSPIYEIYEGCHLRRSVGYCCLECRSVCDTLRLLESNKAF</sequence>
<gene>
    <name evidence="2" type="ORF">GPUH_LOCUS20951</name>
</gene>
<dbReference type="EMBL" id="UYRT01091530">
    <property type="protein sequence ID" value="VDN37186.1"/>
    <property type="molecule type" value="Genomic_DNA"/>
</dbReference>
<protein>
    <submittedName>
        <fullName evidence="4">FLZ-type domain-containing protein</fullName>
    </submittedName>
</protein>
<feature type="region of interest" description="Disordered" evidence="1">
    <location>
        <begin position="1"/>
        <end position="24"/>
    </location>
</feature>
<reference evidence="2 3" key="2">
    <citation type="submission" date="2018-11" db="EMBL/GenBank/DDBJ databases">
        <authorList>
            <consortium name="Pathogen Informatics"/>
        </authorList>
    </citation>
    <scope>NUCLEOTIDE SEQUENCE [LARGE SCALE GENOMIC DNA]</scope>
</reference>
<organism evidence="4">
    <name type="scientific">Gongylonema pulchrum</name>
    <dbReference type="NCBI Taxonomy" id="637853"/>
    <lineage>
        <taxon>Eukaryota</taxon>
        <taxon>Metazoa</taxon>
        <taxon>Ecdysozoa</taxon>
        <taxon>Nematoda</taxon>
        <taxon>Chromadorea</taxon>
        <taxon>Rhabditida</taxon>
        <taxon>Spirurina</taxon>
        <taxon>Spiruromorpha</taxon>
        <taxon>Spiruroidea</taxon>
        <taxon>Gongylonematidae</taxon>
        <taxon>Gongylonema</taxon>
    </lineage>
</organism>